<sequence length="111" mass="11537">MVTRAGDPVQACAALCGTPPEEDEDFTPDVCVGGFISRAKCFVSTELGRLPALPVRGVGPIVKILQGSGTNKAQRANVALQAKAPHTRPDSPGMEAKTTTSPASTTKDFVQ</sequence>
<feature type="region of interest" description="Disordered" evidence="1">
    <location>
        <begin position="81"/>
        <end position="111"/>
    </location>
</feature>
<feature type="compositionally biased region" description="Low complexity" evidence="1">
    <location>
        <begin position="96"/>
        <end position="111"/>
    </location>
</feature>
<keyword evidence="3" id="KW-1185">Reference proteome</keyword>
<dbReference type="AlphaFoldDB" id="A0A4Z2HMU2"/>
<evidence type="ECO:0000313" key="2">
    <source>
        <dbReference type="EMBL" id="TNN66861.1"/>
    </source>
</evidence>
<evidence type="ECO:0000313" key="3">
    <source>
        <dbReference type="Proteomes" id="UP000314294"/>
    </source>
</evidence>
<dbReference type="EMBL" id="SRLO01000213">
    <property type="protein sequence ID" value="TNN66861.1"/>
    <property type="molecule type" value="Genomic_DNA"/>
</dbReference>
<accession>A0A4Z2HMU2</accession>
<protein>
    <submittedName>
        <fullName evidence="2">Uncharacterized protein</fullName>
    </submittedName>
</protein>
<comment type="caution">
    <text evidence="2">The sequence shown here is derived from an EMBL/GenBank/DDBJ whole genome shotgun (WGS) entry which is preliminary data.</text>
</comment>
<evidence type="ECO:0000256" key="1">
    <source>
        <dbReference type="SAM" id="MobiDB-lite"/>
    </source>
</evidence>
<dbReference type="Proteomes" id="UP000314294">
    <property type="component" value="Unassembled WGS sequence"/>
</dbReference>
<organism evidence="2 3">
    <name type="scientific">Liparis tanakae</name>
    <name type="common">Tanaka's snailfish</name>
    <dbReference type="NCBI Taxonomy" id="230148"/>
    <lineage>
        <taxon>Eukaryota</taxon>
        <taxon>Metazoa</taxon>
        <taxon>Chordata</taxon>
        <taxon>Craniata</taxon>
        <taxon>Vertebrata</taxon>
        <taxon>Euteleostomi</taxon>
        <taxon>Actinopterygii</taxon>
        <taxon>Neopterygii</taxon>
        <taxon>Teleostei</taxon>
        <taxon>Neoteleostei</taxon>
        <taxon>Acanthomorphata</taxon>
        <taxon>Eupercaria</taxon>
        <taxon>Perciformes</taxon>
        <taxon>Cottioidei</taxon>
        <taxon>Cottales</taxon>
        <taxon>Liparidae</taxon>
        <taxon>Liparis</taxon>
    </lineage>
</organism>
<name>A0A4Z2HMU2_9TELE</name>
<gene>
    <name evidence="2" type="ORF">EYF80_022930</name>
</gene>
<reference evidence="2 3" key="1">
    <citation type="submission" date="2019-03" db="EMBL/GenBank/DDBJ databases">
        <title>First draft genome of Liparis tanakae, snailfish: a comprehensive survey of snailfish specific genes.</title>
        <authorList>
            <person name="Kim W."/>
            <person name="Song I."/>
            <person name="Jeong J.-H."/>
            <person name="Kim D."/>
            <person name="Kim S."/>
            <person name="Ryu S."/>
            <person name="Song J.Y."/>
            <person name="Lee S.K."/>
        </authorList>
    </citation>
    <scope>NUCLEOTIDE SEQUENCE [LARGE SCALE GENOMIC DNA]</scope>
    <source>
        <tissue evidence="2">Muscle</tissue>
    </source>
</reference>
<proteinExistence type="predicted"/>